<dbReference type="Gene3D" id="3.30.930.10">
    <property type="entry name" value="Bira Bifunctional Protein, Domain 2"/>
    <property type="match status" value="1"/>
</dbReference>
<dbReference type="InterPro" id="IPR036388">
    <property type="entry name" value="WH-like_DNA-bd_sf"/>
</dbReference>
<keyword evidence="5" id="KW-0678">Repressor</keyword>
<dbReference type="PROSITE" id="PS51733">
    <property type="entry name" value="BPL_LPL_CATALYTIC"/>
    <property type="match status" value="1"/>
</dbReference>
<dbReference type="InterPro" id="IPR003142">
    <property type="entry name" value="BPL_C"/>
</dbReference>
<keyword evidence="5" id="KW-0805">Transcription regulation</keyword>
<dbReference type="SUPFAM" id="SSF55681">
    <property type="entry name" value="Class II aaRS and biotin synthetases"/>
    <property type="match status" value="1"/>
</dbReference>
<dbReference type="NCBIfam" id="TIGR00121">
    <property type="entry name" value="birA_ligase"/>
    <property type="match status" value="1"/>
</dbReference>
<feature type="binding site" evidence="5">
    <location>
        <begin position="89"/>
        <end position="91"/>
    </location>
    <ligand>
        <name>biotin</name>
        <dbReference type="ChEBI" id="CHEBI:57586"/>
    </ligand>
</feature>
<dbReference type="InterPro" id="IPR030855">
    <property type="entry name" value="Bifunct_BirA"/>
</dbReference>
<evidence type="ECO:0000256" key="3">
    <source>
        <dbReference type="ARBA" id="ARBA00022840"/>
    </source>
</evidence>
<dbReference type="PANTHER" id="PTHR12835:SF5">
    <property type="entry name" value="BIOTIN--PROTEIN LIGASE"/>
    <property type="match status" value="1"/>
</dbReference>
<feature type="domain" description="BPL/LPL catalytic" evidence="6">
    <location>
        <begin position="66"/>
        <end position="255"/>
    </location>
</feature>
<dbReference type="EC" id="6.3.4.15" evidence="5"/>
<dbReference type="SUPFAM" id="SSF50037">
    <property type="entry name" value="C-terminal domain of transcriptional repressors"/>
    <property type="match status" value="1"/>
</dbReference>
<keyword evidence="4 5" id="KW-0092">Biotin</keyword>
<dbReference type="OrthoDB" id="9807064at2"/>
<dbReference type="Pfam" id="PF03099">
    <property type="entry name" value="BPL_LplA_LipB"/>
    <property type="match status" value="1"/>
</dbReference>
<comment type="similarity">
    <text evidence="5">Belongs to the biotin--protein ligase family.</text>
</comment>
<dbReference type="InterPro" id="IPR013196">
    <property type="entry name" value="HTH_11"/>
</dbReference>
<dbReference type="Proteomes" id="UP000199659">
    <property type="component" value="Unassembled WGS sequence"/>
</dbReference>
<keyword evidence="1 5" id="KW-0436">Ligase</keyword>
<comment type="catalytic activity">
    <reaction evidence="5">
        <text>biotin + L-lysyl-[protein] + ATP = N(6)-biotinyl-L-lysyl-[protein] + AMP + diphosphate + H(+)</text>
        <dbReference type="Rhea" id="RHEA:11756"/>
        <dbReference type="Rhea" id="RHEA-COMP:9752"/>
        <dbReference type="Rhea" id="RHEA-COMP:10505"/>
        <dbReference type="ChEBI" id="CHEBI:15378"/>
        <dbReference type="ChEBI" id="CHEBI:29969"/>
        <dbReference type="ChEBI" id="CHEBI:30616"/>
        <dbReference type="ChEBI" id="CHEBI:33019"/>
        <dbReference type="ChEBI" id="CHEBI:57586"/>
        <dbReference type="ChEBI" id="CHEBI:83144"/>
        <dbReference type="ChEBI" id="CHEBI:456215"/>
        <dbReference type="EC" id="6.3.4.15"/>
    </reaction>
</comment>
<comment type="caution">
    <text evidence="5">Lacks conserved residue(s) required for the propagation of feature annotation.</text>
</comment>
<dbReference type="InterPro" id="IPR008988">
    <property type="entry name" value="Transcriptional_repressor_C"/>
</dbReference>
<evidence type="ECO:0000256" key="5">
    <source>
        <dbReference type="HAMAP-Rule" id="MF_00978"/>
    </source>
</evidence>
<evidence type="ECO:0000256" key="2">
    <source>
        <dbReference type="ARBA" id="ARBA00022741"/>
    </source>
</evidence>
<dbReference type="GO" id="GO:0005524">
    <property type="term" value="F:ATP binding"/>
    <property type="evidence" value="ECO:0007669"/>
    <property type="project" value="UniProtKB-UniRule"/>
</dbReference>
<keyword evidence="8" id="KW-1185">Reference proteome</keyword>
<proteinExistence type="inferred from homology"/>
<keyword evidence="5" id="KW-0804">Transcription</keyword>
<feature type="DNA-binding region" description="H-T-H motif" evidence="5">
    <location>
        <begin position="18"/>
        <end position="37"/>
    </location>
</feature>
<name>A0A1I6JZA9_9FIRM</name>
<dbReference type="GO" id="GO:0016740">
    <property type="term" value="F:transferase activity"/>
    <property type="evidence" value="ECO:0007669"/>
    <property type="project" value="UniProtKB-ARBA"/>
</dbReference>
<dbReference type="STRING" id="37658.SAMN05661086_02115"/>
<dbReference type="Pfam" id="PF02237">
    <property type="entry name" value="BPL_C"/>
    <property type="match status" value="1"/>
</dbReference>
<dbReference type="InterPro" id="IPR045864">
    <property type="entry name" value="aa-tRNA-synth_II/BPL/LPL"/>
</dbReference>
<evidence type="ECO:0000313" key="7">
    <source>
        <dbReference type="EMBL" id="SFR84297.1"/>
    </source>
</evidence>
<dbReference type="GO" id="GO:0009249">
    <property type="term" value="P:protein lipoylation"/>
    <property type="evidence" value="ECO:0007669"/>
    <property type="project" value="UniProtKB-ARBA"/>
</dbReference>
<keyword evidence="5" id="KW-0238">DNA-binding</keyword>
<dbReference type="InterPro" id="IPR036390">
    <property type="entry name" value="WH_DNA-bd_sf"/>
</dbReference>
<evidence type="ECO:0000256" key="1">
    <source>
        <dbReference type="ARBA" id="ARBA00022598"/>
    </source>
</evidence>
<evidence type="ECO:0000256" key="4">
    <source>
        <dbReference type="ARBA" id="ARBA00023267"/>
    </source>
</evidence>
<dbReference type="HAMAP" id="MF_00978">
    <property type="entry name" value="Bifunct_BirA"/>
    <property type="match status" value="1"/>
</dbReference>
<feature type="binding site" evidence="5">
    <location>
        <position position="113"/>
    </location>
    <ligand>
        <name>biotin</name>
        <dbReference type="ChEBI" id="CHEBI:57586"/>
    </ligand>
</feature>
<dbReference type="GO" id="GO:0004077">
    <property type="term" value="F:biotin--[biotin carboxyl-carrier protein] ligase activity"/>
    <property type="evidence" value="ECO:0007669"/>
    <property type="project" value="UniProtKB-UniRule"/>
</dbReference>
<dbReference type="GO" id="GO:0005737">
    <property type="term" value="C:cytoplasm"/>
    <property type="evidence" value="ECO:0007669"/>
    <property type="project" value="TreeGrafter"/>
</dbReference>
<dbReference type="Gene3D" id="1.10.10.10">
    <property type="entry name" value="Winged helix-like DNA-binding domain superfamily/Winged helix DNA-binding domain"/>
    <property type="match status" value="1"/>
</dbReference>
<dbReference type="GO" id="GO:0003677">
    <property type="term" value="F:DNA binding"/>
    <property type="evidence" value="ECO:0007669"/>
    <property type="project" value="UniProtKB-UniRule"/>
</dbReference>
<reference evidence="7 8" key="1">
    <citation type="submission" date="2016-10" db="EMBL/GenBank/DDBJ databases">
        <authorList>
            <person name="de Groot N.N."/>
        </authorList>
    </citation>
    <scope>NUCLEOTIDE SEQUENCE [LARGE SCALE GENOMIC DNA]</scope>
    <source>
        <strain evidence="7 8">743A</strain>
    </source>
</reference>
<protein>
    <recommendedName>
        <fullName evidence="5">Bifunctional ligase/repressor BirA</fullName>
    </recommendedName>
    <alternativeName>
        <fullName evidence="5">Biotin--[acetyl-CoA-carboxylase] ligase</fullName>
        <ecNumber evidence="5">6.3.4.15</ecNumber>
    </alternativeName>
    <alternativeName>
        <fullName evidence="5">Biotin--protein ligase</fullName>
    </alternativeName>
    <alternativeName>
        <fullName evidence="5">Biotin-[acetyl-CoA carboxylase] synthetase</fullName>
    </alternativeName>
</protein>
<dbReference type="PANTHER" id="PTHR12835">
    <property type="entry name" value="BIOTIN PROTEIN LIGASE"/>
    <property type="match status" value="1"/>
</dbReference>
<dbReference type="EMBL" id="FOYZ01000007">
    <property type="protein sequence ID" value="SFR84297.1"/>
    <property type="molecule type" value="Genomic_DNA"/>
</dbReference>
<feature type="binding site" evidence="5">
    <location>
        <position position="184"/>
    </location>
    <ligand>
        <name>biotin</name>
        <dbReference type="ChEBI" id="CHEBI:57586"/>
    </ligand>
</feature>
<accession>A0A1I6JZA9</accession>
<dbReference type="Gene3D" id="2.30.30.100">
    <property type="match status" value="1"/>
</dbReference>
<comment type="function">
    <text evidence="5">Acts both as a biotin--[acetyl-CoA-carboxylase] ligase and a repressor.</text>
</comment>
<dbReference type="GO" id="GO:0006355">
    <property type="term" value="P:regulation of DNA-templated transcription"/>
    <property type="evidence" value="ECO:0007669"/>
    <property type="project" value="UniProtKB-UniRule"/>
</dbReference>
<dbReference type="CDD" id="cd16442">
    <property type="entry name" value="BPL"/>
    <property type="match status" value="1"/>
</dbReference>
<organism evidence="7 8">
    <name type="scientific">Anaeromicropila populeti</name>
    <dbReference type="NCBI Taxonomy" id="37658"/>
    <lineage>
        <taxon>Bacteria</taxon>
        <taxon>Bacillati</taxon>
        <taxon>Bacillota</taxon>
        <taxon>Clostridia</taxon>
        <taxon>Lachnospirales</taxon>
        <taxon>Lachnospiraceae</taxon>
        <taxon>Anaeromicropila</taxon>
    </lineage>
</organism>
<dbReference type="AlphaFoldDB" id="A0A1I6JZA9"/>
<evidence type="ECO:0000259" key="6">
    <source>
        <dbReference type="PROSITE" id="PS51733"/>
    </source>
</evidence>
<dbReference type="RefSeq" id="WP_092560644.1">
    <property type="nucleotide sequence ID" value="NZ_FOYZ01000007.1"/>
</dbReference>
<sequence length="326" mass="36475">MKEKILKMLTNTQESVSGQQLSDSLGVSRTAVWKVINQLKAEGYQIEAVPNRGYKIIEYPDLITAEAVKSLLQTKIFGKEVRFYDEIDSTNMEARRHAEAHESHGMVILAEQQNAGKGRRGRNWVSPKGTGIWMSLILKPEFAPEKASMLTLLGALAGAEAIKDCTGLDCRIKWPNDLVVNGKKVCGILTEMSSEIDYIHYVIIGMGINVNADFFPDDICHVATSLKLEGKQNYMRNQIAAKILFYLEKHYEKFCNYGDLRDFVKEYNLLLINRGKEVKIIDSNHTFTGEALGIDSEGRLLVKDAAGQITEVMSGEVSVRGLYGYV</sequence>
<evidence type="ECO:0000313" key="8">
    <source>
        <dbReference type="Proteomes" id="UP000199659"/>
    </source>
</evidence>
<keyword evidence="2 5" id="KW-0547">Nucleotide-binding</keyword>
<dbReference type="InterPro" id="IPR004143">
    <property type="entry name" value="BPL_LPL_catalytic"/>
</dbReference>
<dbReference type="InterPro" id="IPR004408">
    <property type="entry name" value="Biotin_CoA_COase_ligase"/>
</dbReference>
<gene>
    <name evidence="5" type="primary">birA</name>
    <name evidence="7" type="ORF">SAMN05661086_02115</name>
</gene>
<dbReference type="SUPFAM" id="SSF46785">
    <property type="entry name" value="Winged helix' DNA-binding domain"/>
    <property type="match status" value="1"/>
</dbReference>
<keyword evidence="3 5" id="KW-0067">ATP-binding</keyword>
<dbReference type="Pfam" id="PF08279">
    <property type="entry name" value="HTH_11"/>
    <property type="match status" value="1"/>
</dbReference>